<dbReference type="InterPro" id="IPR003615">
    <property type="entry name" value="HNH_nuc"/>
</dbReference>
<protein>
    <submittedName>
        <fullName evidence="3">HNH endonuclease</fullName>
    </submittedName>
</protein>
<dbReference type="EMBL" id="JAWRCO010000001">
    <property type="protein sequence ID" value="MDW6001878.1"/>
    <property type="molecule type" value="Genomic_DNA"/>
</dbReference>
<keyword evidence="5" id="KW-1185">Reference proteome</keyword>
<dbReference type="GO" id="GO:0004519">
    <property type="term" value="F:endonuclease activity"/>
    <property type="evidence" value="ECO:0007669"/>
    <property type="project" value="UniProtKB-KW"/>
</dbReference>
<evidence type="ECO:0000259" key="1">
    <source>
        <dbReference type="Pfam" id="PF01844"/>
    </source>
</evidence>
<dbReference type="EMBL" id="FXXI01000002">
    <property type="protein sequence ID" value="SMS00096.1"/>
    <property type="molecule type" value="Genomic_DNA"/>
</dbReference>
<reference evidence="3 4" key="1">
    <citation type="submission" date="2017-05" db="EMBL/GenBank/DDBJ databases">
        <authorList>
            <person name="Song R."/>
            <person name="Chenine A.L."/>
            <person name="Ruprecht R.M."/>
        </authorList>
    </citation>
    <scope>NUCLEOTIDE SEQUENCE [LARGE SCALE GENOMIC DNA]</scope>
    <source>
        <strain evidence="3 4">CECT 7927</strain>
    </source>
</reference>
<organism evidence="3 4">
    <name type="scientific">Vibrio mangrovi</name>
    <dbReference type="NCBI Taxonomy" id="474394"/>
    <lineage>
        <taxon>Bacteria</taxon>
        <taxon>Pseudomonadati</taxon>
        <taxon>Pseudomonadota</taxon>
        <taxon>Gammaproteobacteria</taxon>
        <taxon>Vibrionales</taxon>
        <taxon>Vibrionaceae</taxon>
        <taxon>Vibrio</taxon>
    </lineage>
</organism>
<reference evidence="2 5" key="2">
    <citation type="submission" date="2023-11" db="EMBL/GenBank/DDBJ databases">
        <title>Plant-associative lifestyle of Vibrio porteresiae and its evolutionary dynamics.</title>
        <authorList>
            <person name="Rameshkumar N."/>
            <person name="Kirti K."/>
        </authorList>
    </citation>
    <scope>NUCLEOTIDE SEQUENCE [LARGE SCALE GENOMIC DNA]</scope>
    <source>
        <strain evidence="2 5">MSSRF38</strain>
    </source>
</reference>
<evidence type="ECO:0000313" key="3">
    <source>
        <dbReference type="EMBL" id="SMS00096.1"/>
    </source>
</evidence>
<name>A0A1Y6IR37_9VIBR</name>
<sequence length="203" mass="23208">MIKFETEFINYLTNRRNAVTLDTARSYVSYLKRVDKQLFSIDFHTDIKCLDDIKNLVFGLRFTGMPERSISNCDVAMRAYLKFLNKVIYTEKLFPEESNTHIEGASVSVKVNRFERNLQARLACIAHHGVTCKVCNINFSEAYGDIGAGFIHVHHVTPLSEIKQGYTVDPVKDLVPVCPNCHAMLHRKVPPYTISELQKIIVK</sequence>
<evidence type="ECO:0000313" key="4">
    <source>
        <dbReference type="Proteomes" id="UP000196125"/>
    </source>
</evidence>
<gene>
    <name evidence="2" type="ORF">SBX37_03075</name>
    <name evidence="3" type="ORF">VIM7927_01337</name>
</gene>
<keyword evidence="3" id="KW-0540">Nuclease</keyword>
<evidence type="ECO:0000313" key="2">
    <source>
        <dbReference type="EMBL" id="MDW6001878.1"/>
    </source>
</evidence>
<dbReference type="GO" id="GO:0008270">
    <property type="term" value="F:zinc ion binding"/>
    <property type="evidence" value="ECO:0007669"/>
    <property type="project" value="InterPro"/>
</dbReference>
<dbReference type="AlphaFoldDB" id="A0A1Y6IR37"/>
<dbReference type="OrthoDB" id="9802640at2"/>
<dbReference type="RefSeq" id="WP_087480715.1">
    <property type="nucleotide sequence ID" value="NZ_AP024883.1"/>
</dbReference>
<dbReference type="Proteomes" id="UP000196125">
    <property type="component" value="Unassembled WGS sequence"/>
</dbReference>
<accession>A0A1Y6IR37</accession>
<feature type="domain" description="HNH" evidence="1">
    <location>
        <begin position="132"/>
        <end position="187"/>
    </location>
</feature>
<dbReference type="Pfam" id="PF01844">
    <property type="entry name" value="HNH"/>
    <property type="match status" value="1"/>
</dbReference>
<keyword evidence="3" id="KW-0255">Endonuclease</keyword>
<dbReference type="Proteomes" id="UP001283366">
    <property type="component" value="Unassembled WGS sequence"/>
</dbReference>
<proteinExistence type="predicted"/>
<keyword evidence="3" id="KW-0378">Hydrolase</keyword>
<dbReference type="GO" id="GO:0003676">
    <property type="term" value="F:nucleic acid binding"/>
    <property type="evidence" value="ECO:0007669"/>
    <property type="project" value="InterPro"/>
</dbReference>
<dbReference type="InterPro" id="IPR002711">
    <property type="entry name" value="HNH"/>
</dbReference>
<evidence type="ECO:0000313" key="5">
    <source>
        <dbReference type="Proteomes" id="UP001283366"/>
    </source>
</evidence>
<dbReference type="CDD" id="cd00085">
    <property type="entry name" value="HNHc"/>
    <property type="match status" value="1"/>
</dbReference>